<keyword evidence="3 4" id="KW-0326">Glycosidase</keyword>
<dbReference type="PANTHER" id="PTHR22762">
    <property type="entry name" value="ALPHA-GLUCOSIDASE"/>
    <property type="match status" value="1"/>
</dbReference>
<dbReference type="Proteomes" id="UP001279734">
    <property type="component" value="Unassembled WGS sequence"/>
</dbReference>
<evidence type="ECO:0000256" key="3">
    <source>
        <dbReference type="ARBA" id="ARBA00023295"/>
    </source>
</evidence>
<dbReference type="SUPFAM" id="SSF51445">
    <property type="entry name" value="(Trans)glycosidases"/>
    <property type="match status" value="1"/>
</dbReference>
<feature type="domain" description="Glycosyl hydrolase family 31 C-terminal" evidence="8">
    <location>
        <begin position="593"/>
        <end position="669"/>
    </location>
</feature>
<dbReference type="Gene3D" id="2.60.40.1180">
    <property type="entry name" value="Golgi alpha-mannosidase II"/>
    <property type="match status" value="2"/>
</dbReference>
<evidence type="ECO:0000313" key="10">
    <source>
        <dbReference type="Proteomes" id="UP001279734"/>
    </source>
</evidence>
<dbReference type="SUPFAM" id="SSF74650">
    <property type="entry name" value="Galactose mutarotase-like"/>
    <property type="match status" value="1"/>
</dbReference>
<dbReference type="InterPro" id="IPR025887">
    <property type="entry name" value="Glyco_hydro_31_N_dom"/>
</dbReference>
<dbReference type="CDD" id="cd14752">
    <property type="entry name" value="GH31_N"/>
    <property type="match status" value="1"/>
</dbReference>
<reference evidence="9" key="1">
    <citation type="submission" date="2023-05" db="EMBL/GenBank/DDBJ databases">
        <title>Nepenthes gracilis genome sequencing.</title>
        <authorList>
            <person name="Fukushima K."/>
        </authorList>
    </citation>
    <scope>NUCLEOTIDE SEQUENCE</scope>
    <source>
        <strain evidence="9">SING2019-196</strain>
    </source>
</reference>
<keyword evidence="10" id="KW-1185">Reference proteome</keyword>
<dbReference type="InterPro" id="IPR048395">
    <property type="entry name" value="Glyco_hydro_31_C"/>
</dbReference>
<dbReference type="Pfam" id="PF13802">
    <property type="entry name" value="Gal_mutarotas_2"/>
    <property type="match status" value="1"/>
</dbReference>
<evidence type="ECO:0000256" key="4">
    <source>
        <dbReference type="RuleBase" id="RU361185"/>
    </source>
</evidence>
<sequence length="1053" mass="118088">MVLTVPTPHRSLFIFSPLSSSSSSISCFSRNSRVISYSGFWSSCSLFRCAGTRRQSSEKLACKMSEFDGKSVAADVDSGNMIFYPILEEGVLRFDCSSEDREAAAPSICFVNSSDRDTPIMSHRVPSYTPTFERVLGQQSVKLELPIGTSFYGTGEVSGQLERTGKRVFTWNTDAWGYGPGTTSLYQSHPWVLAVLPNGEALGVLADTTRRCEIDLRKEAAIKFIAASSYPVITFGPFPSTVDVLVSLSHATGTVFMPPKWSLGYHQCRWSYASDKRVIEVARTFREKGIPCDAIWMDIDYMDGFRCFTFDRERFPDPKSLVEDIHLNGFKAIWMLDPGIKHEEGYFVYDSGSKRDVWVRAADDRPFVGDVWPGPCVFPDFTQSKTRSWWASLVKDFLSNGVDGIWNDMNEPSIFKVVTKTMPENNIHFGDPELGGCQNHSYYHNVYGTLMARSTNEGMRLSEENKRPFVLTRAGFIGSQRYAATWTGDNLSTWEHLHMSISMVLQLGLSGQPLSGPDIGGFAGNATPKLFGRWMGIGAMFPFCRGHSETDTIDHEPWSFGEECEEVCRLALRRRYRLILHLYTLFYMAHTRGTPVATPTFLADPKDSSLRRAENSFLLGPLLIYASTKPVQGMDKIQPMLPKGIWLNFDFDDSHPDLPALYLRGGSIIPVAPPCQHVGEANSTDDLTLLVALDEHGKAEGVLFEDDGDGYEYTRGGYLLTYYKAELQSSVVTIKVSGTEGLWERPRRHLNVKLLLGGCAFIDSWGVDGEVLQIMMPPQNEVSRLVSMSEKQYRIRMETAKQIPEIEEVPEKKGTELSRSPVELKSGDWFLKVVPWIGGRIISMEHLPTGNQWLHSRVEVNGYEEYSGTEYRSPGCCEEYTVIGRYLEQAGEEESLKLEGDIGGGLVIKRRIYIPKDNSKVIRIGSSIVASNVGAGSGGFSRLVCLRIHPMFGLLHPTESFVSFVAIDGSKHEIWPESNELFYEGHYRPNGEWMLVDKCLGVSLVNRFSTEEVCKCLIHWGAGTVNLELWSEERPVSKQSPLCISHEYEVRPT</sequence>
<evidence type="ECO:0000259" key="6">
    <source>
        <dbReference type="Pfam" id="PF13802"/>
    </source>
</evidence>
<dbReference type="PANTHER" id="PTHR22762:SF120">
    <property type="entry name" value="HETEROGLYCAN GLUCOSIDASE 1"/>
    <property type="match status" value="1"/>
</dbReference>
<evidence type="ECO:0000313" key="9">
    <source>
        <dbReference type="EMBL" id="GMH24416.1"/>
    </source>
</evidence>
<dbReference type="GO" id="GO:0004553">
    <property type="term" value="F:hydrolase activity, hydrolyzing O-glycosyl compounds"/>
    <property type="evidence" value="ECO:0007669"/>
    <property type="project" value="InterPro"/>
</dbReference>
<dbReference type="PROSITE" id="PS00129">
    <property type="entry name" value="GLYCOSYL_HYDROL_F31_1"/>
    <property type="match status" value="1"/>
</dbReference>
<accession>A0AAD3T8A1</accession>
<dbReference type="InterPro" id="IPR030458">
    <property type="entry name" value="Glyco_hydro_31_AS"/>
</dbReference>
<protein>
    <recommendedName>
        <fullName evidence="11">Alpha-glucosidase</fullName>
    </recommendedName>
</protein>
<proteinExistence type="inferred from homology"/>
<dbReference type="Pfam" id="PF21365">
    <property type="entry name" value="Glyco_hydro_31_3rd"/>
    <property type="match status" value="1"/>
</dbReference>
<dbReference type="InterPro" id="IPR013780">
    <property type="entry name" value="Glyco_hydro_b"/>
</dbReference>
<dbReference type="Gene3D" id="3.20.20.80">
    <property type="entry name" value="Glycosidases"/>
    <property type="match status" value="1"/>
</dbReference>
<comment type="caution">
    <text evidence="9">The sequence shown here is derived from an EMBL/GenBank/DDBJ whole genome shotgun (WGS) entry which is preliminary data.</text>
</comment>
<organism evidence="9 10">
    <name type="scientific">Nepenthes gracilis</name>
    <name type="common">Slender pitcher plant</name>
    <dbReference type="NCBI Taxonomy" id="150966"/>
    <lineage>
        <taxon>Eukaryota</taxon>
        <taxon>Viridiplantae</taxon>
        <taxon>Streptophyta</taxon>
        <taxon>Embryophyta</taxon>
        <taxon>Tracheophyta</taxon>
        <taxon>Spermatophyta</taxon>
        <taxon>Magnoliopsida</taxon>
        <taxon>eudicotyledons</taxon>
        <taxon>Gunneridae</taxon>
        <taxon>Pentapetalae</taxon>
        <taxon>Caryophyllales</taxon>
        <taxon>Nepenthaceae</taxon>
        <taxon>Nepenthes</taxon>
    </lineage>
</organism>
<evidence type="ECO:0000256" key="2">
    <source>
        <dbReference type="ARBA" id="ARBA00022801"/>
    </source>
</evidence>
<name>A0AAD3T8A1_NEPGR</name>
<dbReference type="InterPro" id="IPR011013">
    <property type="entry name" value="Gal_mutarotase_sf_dom"/>
</dbReference>
<evidence type="ECO:0000259" key="8">
    <source>
        <dbReference type="Pfam" id="PF21365"/>
    </source>
</evidence>
<dbReference type="CDD" id="cd06604">
    <property type="entry name" value="GH31_glucosidase_II_MalA"/>
    <property type="match status" value="1"/>
</dbReference>
<evidence type="ECO:0000259" key="5">
    <source>
        <dbReference type="Pfam" id="PF01055"/>
    </source>
</evidence>
<dbReference type="Gene3D" id="2.60.40.1760">
    <property type="entry name" value="glycosyl hydrolase (family 31)"/>
    <property type="match status" value="1"/>
</dbReference>
<gene>
    <name evidence="9" type="ORF">Nepgr_026259</name>
</gene>
<dbReference type="Pfam" id="PF01055">
    <property type="entry name" value="Glyco_hydro_31_2nd"/>
    <property type="match status" value="1"/>
</dbReference>
<dbReference type="InterPro" id="IPR017853">
    <property type="entry name" value="GH"/>
</dbReference>
<dbReference type="GO" id="GO:0005975">
    <property type="term" value="P:carbohydrate metabolic process"/>
    <property type="evidence" value="ECO:0007669"/>
    <property type="project" value="InterPro"/>
</dbReference>
<dbReference type="GO" id="GO:0030246">
    <property type="term" value="F:carbohydrate binding"/>
    <property type="evidence" value="ECO:0007669"/>
    <property type="project" value="InterPro"/>
</dbReference>
<dbReference type="AlphaFoldDB" id="A0AAD3T8A1"/>
<evidence type="ECO:0008006" key="11">
    <source>
        <dbReference type="Google" id="ProtNLM"/>
    </source>
</evidence>
<evidence type="ECO:0000259" key="7">
    <source>
        <dbReference type="Pfam" id="PF17137"/>
    </source>
</evidence>
<feature type="domain" description="DUF5110" evidence="7">
    <location>
        <begin position="687"/>
        <end position="755"/>
    </location>
</feature>
<evidence type="ECO:0000256" key="1">
    <source>
        <dbReference type="ARBA" id="ARBA00007806"/>
    </source>
</evidence>
<feature type="domain" description="Glycoside hydrolase family 31 TIM barrel" evidence="5">
    <location>
        <begin position="256"/>
        <end position="585"/>
    </location>
</feature>
<dbReference type="InterPro" id="IPR033403">
    <property type="entry name" value="DUF5110"/>
</dbReference>
<dbReference type="InterPro" id="IPR000322">
    <property type="entry name" value="Glyco_hydro_31_TIM"/>
</dbReference>
<keyword evidence="2 4" id="KW-0378">Hydrolase</keyword>
<comment type="similarity">
    <text evidence="1 4">Belongs to the glycosyl hydrolase 31 family.</text>
</comment>
<feature type="domain" description="Glycoside hydrolase family 31 N-terminal" evidence="6">
    <location>
        <begin position="132"/>
        <end position="215"/>
    </location>
</feature>
<dbReference type="EMBL" id="BSYO01000028">
    <property type="protein sequence ID" value="GMH24416.1"/>
    <property type="molecule type" value="Genomic_DNA"/>
</dbReference>
<dbReference type="Pfam" id="PF17137">
    <property type="entry name" value="DUF5110"/>
    <property type="match status" value="1"/>
</dbReference>